<keyword evidence="3" id="KW-0472">Membrane</keyword>
<keyword evidence="4" id="KW-0132">Cell division</keyword>
<dbReference type="EMBL" id="NDYC01000026">
    <property type="protein sequence ID" value="OXZ27051.1"/>
    <property type="molecule type" value="Genomic_DNA"/>
</dbReference>
<reference evidence="5" key="1">
    <citation type="submission" date="2017-04" db="EMBL/GenBank/DDBJ databases">
        <title>Finegoldia magna isolated from orthopedic joint implant-associated infections.</title>
        <authorList>
            <person name="Bjorklund S."/>
            <person name="Bruggemann H."/>
            <person name="Jensen A."/>
            <person name="Hellmark B."/>
            <person name="Soderquist B."/>
        </authorList>
    </citation>
    <scope>NUCLEOTIDE SEQUENCE [LARGE SCALE GENOMIC DNA]</scope>
    <source>
        <strain evidence="5">CCUG 54800</strain>
    </source>
</reference>
<gene>
    <name evidence="4" type="ORF">B9N49_05605</name>
</gene>
<dbReference type="Pfam" id="PF04977">
    <property type="entry name" value="DivIC"/>
    <property type="match status" value="1"/>
</dbReference>
<dbReference type="InterPro" id="IPR007060">
    <property type="entry name" value="FtsL/DivIC"/>
</dbReference>
<dbReference type="AlphaFoldDB" id="A0A233V3S2"/>
<dbReference type="PROSITE" id="PS51257">
    <property type="entry name" value="PROKAR_LIPOPROTEIN"/>
    <property type="match status" value="1"/>
</dbReference>
<protein>
    <submittedName>
        <fullName evidence="4">Cell division protein FtsL</fullName>
    </submittedName>
</protein>
<feature type="region of interest" description="Disordered" evidence="2">
    <location>
        <begin position="97"/>
        <end position="124"/>
    </location>
</feature>
<evidence type="ECO:0000256" key="3">
    <source>
        <dbReference type="SAM" id="Phobius"/>
    </source>
</evidence>
<feature type="compositionally biased region" description="Basic and acidic residues" evidence="2">
    <location>
        <begin position="98"/>
        <end position="110"/>
    </location>
</feature>
<dbReference type="RefSeq" id="WP_094205883.1">
    <property type="nucleotide sequence ID" value="NZ_JAWEAL010000023.1"/>
</dbReference>
<keyword evidence="3" id="KW-1133">Transmembrane helix</keyword>
<feature type="coiled-coil region" evidence="1">
    <location>
        <begin position="44"/>
        <end position="71"/>
    </location>
</feature>
<evidence type="ECO:0000313" key="5">
    <source>
        <dbReference type="Proteomes" id="UP000215413"/>
    </source>
</evidence>
<organism evidence="4 5">
    <name type="scientific">Finegoldia magna</name>
    <name type="common">Peptostreptococcus magnus</name>
    <dbReference type="NCBI Taxonomy" id="1260"/>
    <lineage>
        <taxon>Bacteria</taxon>
        <taxon>Bacillati</taxon>
        <taxon>Bacillota</taxon>
        <taxon>Tissierellia</taxon>
        <taxon>Tissierellales</taxon>
        <taxon>Peptoniphilaceae</taxon>
        <taxon>Finegoldia</taxon>
    </lineage>
</organism>
<accession>A0A233V3S2</accession>
<evidence type="ECO:0000256" key="1">
    <source>
        <dbReference type="SAM" id="Coils"/>
    </source>
</evidence>
<proteinExistence type="predicted"/>
<dbReference type="Proteomes" id="UP000215413">
    <property type="component" value="Unassembled WGS sequence"/>
</dbReference>
<dbReference type="GO" id="GO:0051301">
    <property type="term" value="P:cell division"/>
    <property type="evidence" value="ECO:0007669"/>
    <property type="project" value="UniProtKB-KW"/>
</dbReference>
<sequence length="124" mass="14590">MNARENQIRKRRKNVNKFRIIVSAITIFACITLLFTIFKQQIQIRNINNVKLEQQTKKAELEKEIVKLSDDSKNLDNPELIEKYAREKLGMVKPNEVLIKDEKEKPKKDTNFTPSPTFDKKSDK</sequence>
<keyword evidence="4" id="KW-0131">Cell cycle</keyword>
<evidence type="ECO:0000256" key="2">
    <source>
        <dbReference type="SAM" id="MobiDB-lite"/>
    </source>
</evidence>
<comment type="caution">
    <text evidence="4">The sequence shown here is derived from an EMBL/GenBank/DDBJ whole genome shotgun (WGS) entry which is preliminary data.</text>
</comment>
<keyword evidence="3" id="KW-0812">Transmembrane</keyword>
<name>A0A233V3S2_FINMA</name>
<keyword evidence="1" id="KW-0175">Coiled coil</keyword>
<evidence type="ECO:0000313" key="4">
    <source>
        <dbReference type="EMBL" id="OXZ27051.1"/>
    </source>
</evidence>
<feature type="transmembrane region" description="Helical" evidence="3">
    <location>
        <begin position="20"/>
        <end position="38"/>
    </location>
</feature>